<dbReference type="OrthoDB" id="8637324at2"/>
<accession>A0A4Q1HGV4</accession>
<keyword evidence="1" id="KW-0472">Membrane</keyword>
<keyword evidence="1" id="KW-0812">Transmembrane</keyword>
<proteinExistence type="predicted"/>
<evidence type="ECO:0000313" key="2">
    <source>
        <dbReference type="EMBL" id="RXN86589.1"/>
    </source>
</evidence>
<feature type="transmembrane region" description="Helical" evidence="1">
    <location>
        <begin position="51"/>
        <end position="74"/>
    </location>
</feature>
<dbReference type="AlphaFoldDB" id="A0A4Q1HGV4"/>
<evidence type="ECO:0000313" key="3">
    <source>
        <dbReference type="Proteomes" id="UP000290849"/>
    </source>
</evidence>
<organism evidence="2 3">
    <name type="scientific">Achromobacter aloeverae</name>
    <dbReference type="NCBI Taxonomy" id="1750518"/>
    <lineage>
        <taxon>Bacteria</taxon>
        <taxon>Pseudomonadati</taxon>
        <taxon>Pseudomonadota</taxon>
        <taxon>Betaproteobacteria</taxon>
        <taxon>Burkholderiales</taxon>
        <taxon>Alcaligenaceae</taxon>
        <taxon>Achromobacter</taxon>
    </lineage>
</organism>
<reference evidence="2 3" key="1">
    <citation type="journal article" date="2017" name="Int. J. Syst. Evol. Microbiol.">
        <title>Achromobacter aloeverae sp. nov., isolated from the root of Aloe vera (L.) Burm.f.</title>
        <authorList>
            <person name="Kuncharoen N."/>
            <person name="Muramatsu Y."/>
            <person name="Shibata C."/>
            <person name="Kamakura Y."/>
            <person name="Nakagawa Y."/>
            <person name="Tanasupawat S."/>
        </authorList>
    </citation>
    <scope>NUCLEOTIDE SEQUENCE [LARGE SCALE GENOMIC DNA]</scope>
    <source>
        <strain evidence="2 3">AVA-1</strain>
    </source>
</reference>
<dbReference type="RefSeq" id="WP_129151611.1">
    <property type="nucleotide sequence ID" value="NZ_JBHSDO010000020.1"/>
</dbReference>
<sequence>MSANAARLSLAYRCAVLSRVLAAGPAGYLFAYTLTTLSAHLLLRVVTRADAALAATMIGFLGYAIAVLVVFACASAARAWAWVLGGALLCHGLDRLLAGAAA</sequence>
<protein>
    <recommendedName>
        <fullName evidence="4">Iron transporter</fullName>
    </recommendedName>
</protein>
<feature type="transmembrane region" description="Helical" evidence="1">
    <location>
        <begin position="12"/>
        <end position="31"/>
    </location>
</feature>
<keyword evidence="3" id="KW-1185">Reference proteome</keyword>
<name>A0A4Q1HGV4_9BURK</name>
<dbReference type="EMBL" id="PYAL01000005">
    <property type="protein sequence ID" value="RXN86589.1"/>
    <property type="molecule type" value="Genomic_DNA"/>
</dbReference>
<dbReference type="Proteomes" id="UP000290849">
    <property type="component" value="Unassembled WGS sequence"/>
</dbReference>
<comment type="caution">
    <text evidence="2">The sequence shown here is derived from an EMBL/GenBank/DDBJ whole genome shotgun (WGS) entry which is preliminary data.</text>
</comment>
<evidence type="ECO:0008006" key="4">
    <source>
        <dbReference type="Google" id="ProtNLM"/>
    </source>
</evidence>
<keyword evidence="1" id="KW-1133">Transmembrane helix</keyword>
<gene>
    <name evidence="2" type="ORF">C7R54_16745</name>
</gene>
<evidence type="ECO:0000256" key="1">
    <source>
        <dbReference type="SAM" id="Phobius"/>
    </source>
</evidence>